<dbReference type="Gene3D" id="3.30.530.20">
    <property type="match status" value="1"/>
</dbReference>
<dbReference type="SUPFAM" id="SSF55961">
    <property type="entry name" value="Bet v1-like"/>
    <property type="match status" value="1"/>
</dbReference>
<dbReference type="RefSeq" id="WP_048580672.1">
    <property type="nucleotide sequence ID" value="NZ_LFNT01000007.1"/>
</dbReference>
<accession>A0A0J7ZKE5</accession>
<organism evidence="1 2">
    <name type="scientific">Streptomyces viridochromogenes</name>
    <dbReference type="NCBI Taxonomy" id="1938"/>
    <lineage>
        <taxon>Bacteria</taxon>
        <taxon>Bacillati</taxon>
        <taxon>Actinomycetota</taxon>
        <taxon>Actinomycetes</taxon>
        <taxon>Kitasatosporales</taxon>
        <taxon>Streptomycetaceae</taxon>
        <taxon>Streptomyces</taxon>
    </lineage>
</organism>
<dbReference type="EMBL" id="LFNT01000007">
    <property type="protein sequence ID" value="KMS75608.1"/>
    <property type="molecule type" value="Genomic_DNA"/>
</dbReference>
<evidence type="ECO:0000313" key="1">
    <source>
        <dbReference type="EMBL" id="KMS75608.1"/>
    </source>
</evidence>
<dbReference type="InterPro" id="IPR019587">
    <property type="entry name" value="Polyketide_cyclase/dehydratase"/>
</dbReference>
<dbReference type="AlphaFoldDB" id="A0A0J7ZKE5"/>
<protein>
    <recommendedName>
        <fullName evidence="3">Polyketide cyclase</fullName>
    </recommendedName>
</protein>
<name>A0A0J7ZKE5_STRVR</name>
<comment type="caution">
    <text evidence="1">The sequence shown here is derived from an EMBL/GenBank/DDBJ whole genome shotgun (WGS) entry which is preliminary data.</text>
</comment>
<sequence>MAIIRETIDVDRTPDEVYAYVLEPSHLPEWQLSAVSAEPLDEGPIHTGSRVRVTRRVGTREVPMTVEFDELDPPHSWDLHGIDGPVRPRTHGEIEPLDGGRRSRVTIDIDFEGHGFGKVLVPLVVRPQVRKELPRDERLLKERLERTNG</sequence>
<gene>
    <name evidence="1" type="ORF">ACM01_09545</name>
</gene>
<dbReference type="InterPro" id="IPR023393">
    <property type="entry name" value="START-like_dom_sf"/>
</dbReference>
<dbReference type="Proteomes" id="UP000037432">
    <property type="component" value="Unassembled WGS sequence"/>
</dbReference>
<dbReference type="OrthoDB" id="1524368at2"/>
<dbReference type="PATRIC" id="fig|1938.3.peg.6998"/>
<proteinExistence type="predicted"/>
<dbReference type="Pfam" id="PF10604">
    <property type="entry name" value="Polyketide_cyc2"/>
    <property type="match status" value="1"/>
</dbReference>
<evidence type="ECO:0000313" key="2">
    <source>
        <dbReference type="Proteomes" id="UP000037432"/>
    </source>
</evidence>
<evidence type="ECO:0008006" key="3">
    <source>
        <dbReference type="Google" id="ProtNLM"/>
    </source>
</evidence>
<reference evidence="1 2" key="1">
    <citation type="submission" date="2015-06" db="EMBL/GenBank/DDBJ databases">
        <authorList>
            <person name="Ju K.-S."/>
            <person name="Doroghazi J.R."/>
            <person name="Metcalf W.W."/>
        </authorList>
    </citation>
    <scope>NUCLEOTIDE SEQUENCE [LARGE SCALE GENOMIC DNA]</scope>
    <source>
        <strain evidence="1 2">NRRL 3414</strain>
    </source>
</reference>